<name>A0A9P9WE74_9PEZI</name>
<feature type="transmembrane region" description="Helical" evidence="7">
    <location>
        <begin position="186"/>
        <end position="207"/>
    </location>
</feature>
<evidence type="ECO:0000256" key="5">
    <source>
        <dbReference type="ARBA" id="ARBA00023136"/>
    </source>
</evidence>
<evidence type="ECO:0008006" key="10">
    <source>
        <dbReference type="Google" id="ProtNLM"/>
    </source>
</evidence>
<gene>
    <name evidence="8" type="ORF">JX265_010532</name>
</gene>
<evidence type="ECO:0000256" key="6">
    <source>
        <dbReference type="SAM" id="MobiDB-lite"/>
    </source>
</evidence>
<evidence type="ECO:0000256" key="3">
    <source>
        <dbReference type="ARBA" id="ARBA00022692"/>
    </source>
</evidence>
<feature type="transmembrane region" description="Helical" evidence="7">
    <location>
        <begin position="44"/>
        <end position="62"/>
    </location>
</feature>
<dbReference type="PANTHER" id="PTHR23501:SF177">
    <property type="entry name" value="MAJOR FACILITATOR SUPERFAMILY (MFS) PROFILE DOMAIN-CONTAINING PROTEIN-RELATED"/>
    <property type="match status" value="1"/>
</dbReference>
<feature type="transmembrane region" description="Helical" evidence="7">
    <location>
        <begin position="116"/>
        <end position="134"/>
    </location>
</feature>
<keyword evidence="4 7" id="KW-1133">Transmembrane helix</keyword>
<feature type="transmembrane region" description="Helical" evidence="7">
    <location>
        <begin position="296"/>
        <end position="320"/>
    </location>
</feature>
<keyword evidence="5 7" id="KW-0472">Membrane</keyword>
<feature type="compositionally biased region" description="Basic and acidic residues" evidence="6">
    <location>
        <begin position="13"/>
        <end position="27"/>
    </location>
</feature>
<dbReference type="PANTHER" id="PTHR23501">
    <property type="entry name" value="MAJOR FACILITATOR SUPERFAMILY"/>
    <property type="match status" value="1"/>
</dbReference>
<evidence type="ECO:0000256" key="1">
    <source>
        <dbReference type="ARBA" id="ARBA00004141"/>
    </source>
</evidence>
<accession>A0A9P9WE74</accession>
<dbReference type="SUPFAM" id="SSF103473">
    <property type="entry name" value="MFS general substrate transporter"/>
    <property type="match status" value="1"/>
</dbReference>
<sequence length="360" mass="38511">MSSQPAPSTPPRSSDDMANMEKQKPGLEQDAQQVQVTVHHPAGFRLNAIILGLVLSFFLSALDMSITTGFRSTASVRCSVALIVGRAVQGAGAAGITAGCYTIVNFIVSPSKVPGVSGLLGSVFTLASVAGPLLGGAFTSKLTWRWCFWINLPVGGVAIACLAVFFKTPDHSRTMHGKLTWAQIALQFDAIGTVLLVSSLTLFILAMQWEASQSHEDPLRSLEALSVALIVYRILKNRAIALCRGFIFFFVHTLCFHHGRQVGYFQPFLVVGSILQTVGVGLYYTFGLDTGLGPVIGYQIIFGIGTGLGIQTCIIVGQMLSSMEDRSMTMATIIFFQFGVGAYGTPLPQIPSSTISSYKA</sequence>
<organism evidence="8 9">
    <name type="scientific">Neoarthrinium moseri</name>
    <dbReference type="NCBI Taxonomy" id="1658444"/>
    <lineage>
        <taxon>Eukaryota</taxon>
        <taxon>Fungi</taxon>
        <taxon>Dikarya</taxon>
        <taxon>Ascomycota</taxon>
        <taxon>Pezizomycotina</taxon>
        <taxon>Sordariomycetes</taxon>
        <taxon>Xylariomycetidae</taxon>
        <taxon>Amphisphaeriales</taxon>
        <taxon>Apiosporaceae</taxon>
        <taxon>Neoarthrinium</taxon>
    </lineage>
</organism>
<feature type="transmembrane region" description="Helical" evidence="7">
    <location>
        <begin position="146"/>
        <end position="166"/>
    </location>
</feature>
<evidence type="ECO:0000313" key="9">
    <source>
        <dbReference type="Proteomes" id="UP000829685"/>
    </source>
</evidence>
<dbReference type="Gene3D" id="1.20.1250.20">
    <property type="entry name" value="MFS general substrate transporter like domains"/>
    <property type="match status" value="1"/>
</dbReference>
<dbReference type="InterPro" id="IPR036259">
    <property type="entry name" value="MFS_trans_sf"/>
</dbReference>
<dbReference type="Proteomes" id="UP000829685">
    <property type="component" value="Unassembled WGS sequence"/>
</dbReference>
<dbReference type="GO" id="GO:0022857">
    <property type="term" value="F:transmembrane transporter activity"/>
    <property type="evidence" value="ECO:0007669"/>
    <property type="project" value="InterPro"/>
</dbReference>
<dbReference type="Pfam" id="PF07690">
    <property type="entry name" value="MFS_1"/>
    <property type="match status" value="1"/>
</dbReference>
<evidence type="ECO:0000256" key="4">
    <source>
        <dbReference type="ARBA" id="ARBA00022989"/>
    </source>
</evidence>
<dbReference type="InterPro" id="IPR011701">
    <property type="entry name" value="MFS"/>
</dbReference>
<protein>
    <recommendedName>
        <fullName evidence="10">Major facilitator superfamily (MFS) profile domain-containing protein</fullName>
    </recommendedName>
</protein>
<feature type="transmembrane region" description="Helical" evidence="7">
    <location>
        <begin position="83"/>
        <end position="104"/>
    </location>
</feature>
<evidence type="ECO:0000313" key="8">
    <source>
        <dbReference type="EMBL" id="KAI1859055.1"/>
    </source>
</evidence>
<keyword evidence="9" id="KW-1185">Reference proteome</keyword>
<comment type="caution">
    <text evidence="8">The sequence shown here is derived from an EMBL/GenBank/DDBJ whole genome shotgun (WGS) entry which is preliminary data.</text>
</comment>
<keyword evidence="3 7" id="KW-0812">Transmembrane</keyword>
<feature type="transmembrane region" description="Helical" evidence="7">
    <location>
        <begin position="264"/>
        <end position="284"/>
    </location>
</feature>
<dbReference type="AlphaFoldDB" id="A0A9P9WE74"/>
<comment type="subcellular location">
    <subcellularLocation>
        <location evidence="1">Membrane</location>
        <topology evidence="1">Multi-pass membrane protein</topology>
    </subcellularLocation>
</comment>
<evidence type="ECO:0000256" key="2">
    <source>
        <dbReference type="ARBA" id="ARBA00022448"/>
    </source>
</evidence>
<feature type="region of interest" description="Disordered" evidence="6">
    <location>
        <begin position="1"/>
        <end position="32"/>
    </location>
</feature>
<evidence type="ECO:0000256" key="7">
    <source>
        <dbReference type="SAM" id="Phobius"/>
    </source>
</evidence>
<keyword evidence="2" id="KW-0813">Transport</keyword>
<dbReference type="EMBL" id="JAFIMR010000035">
    <property type="protein sequence ID" value="KAI1859055.1"/>
    <property type="molecule type" value="Genomic_DNA"/>
</dbReference>
<dbReference type="GO" id="GO:0005886">
    <property type="term" value="C:plasma membrane"/>
    <property type="evidence" value="ECO:0007669"/>
    <property type="project" value="TreeGrafter"/>
</dbReference>
<reference evidence="8" key="1">
    <citation type="submission" date="2021-03" db="EMBL/GenBank/DDBJ databases">
        <title>Revisited historic fungal species revealed as producer of novel bioactive compounds through whole genome sequencing and comparative genomics.</title>
        <authorList>
            <person name="Vignolle G.A."/>
            <person name="Hochenegger N."/>
            <person name="Mach R.L."/>
            <person name="Mach-Aigner A.R."/>
            <person name="Javad Rahimi M."/>
            <person name="Salim K.A."/>
            <person name="Chan C.M."/>
            <person name="Lim L.B.L."/>
            <person name="Cai F."/>
            <person name="Druzhinina I.S."/>
            <person name="U'Ren J.M."/>
            <person name="Derntl C."/>
        </authorList>
    </citation>
    <scope>NUCLEOTIDE SEQUENCE</scope>
    <source>
        <strain evidence="8">TUCIM 5799</strain>
    </source>
</reference>
<proteinExistence type="predicted"/>